<dbReference type="InParanoid" id="C1F2T2"/>
<evidence type="ECO:0000256" key="2">
    <source>
        <dbReference type="ARBA" id="ARBA00022679"/>
    </source>
</evidence>
<accession>C1F2T2</accession>
<name>C1F2T2_ACIC5</name>
<dbReference type="eggNOG" id="COG1922">
    <property type="taxonomic scope" value="Bacteria"/>
</dbReference>
<dbReference type="EMBL" id="CP001472">
    <property type="protein sequence ID" value="ACO32995.1"/>
    <property type="molecule type" value="Genomic_DNA"/>
</dbReference>
<dbReference type="STRING" id="240015.ACP_0831"/>
<dbReference type="AlphaFoldDB" id="C1F2T2"/>
<protein>
    <submittedName>
        <fullName evidence="3">Glycosyl transferase, WecB/TagA/CpsF family</fullName>
        <ecNumber evidence="3">2.4.1.-</ecNumber>
    </submittedName>
</protein>
<proteinExistence type="predicted"/>
<gene>
    <name evidence="3" type="ordered locus">ACP_0831</name>
</gene>
<dbReference type="InterPro" id="IPR004629">
    <property type="entry name" value="WecG_TagA_CpsF"/>
</dbReference>
<keyword evidence="2 3" id="KW-0808">Transferase</keyword>
<dbReference type="CDD" id="cd06533">
    <property type="entry name" value="Glyco_transf_WecG_TagA"/>
    <property type="match status" value="1"/>
</dbReference>
<organism evidence="3 4">
    <name type="scientific">Acidobacterium capsulatum (strain ATCC 51196 / DSM 11244 / BCRC 80197 / JCM 7670 / NBRC 15755 / NCIMB 13165 / 161)</name>
    <dbReference type="NCBI Taxonomy" id="240015"/>
    <lineage>
        <taxon>Bacteria</taxon>
        <taxon>Pseudomonadati</taxon>
        <taxon>Acidobacteriota</taxon>
        <taxon>Terriglobia</taxon>
        <taxon>Terriglobales</taxon>
        <taxon>Acidobacteriaceae</taxon>
        <taxon>Acidobacterium</taxon>
    </lineage>
</organism>
<reference evidence="3 4" key="1">
    <citation type="journal article" date="2009" name="Appl. Environ. Microbiol.">
        <title>Three genomes from the phylum Acidobacteria provide insight into the lifestyles of these microorganisms in soils.</title>
        <authorList>
            <person name="Ward N.L."/>
            <person name="Challacombe J.F."/>
            <person name="Janssen P.H."/>
            <person name="Henrissat B."/>
            <person name="Coutinho P.M."/>
            <person name="Wu M."/>
            <person name="Xie G."/>
            <person name="Haft D.H."/>
            <person name="Sait M."/>
            <person name="Badger J."/>
            <person name="Barabote R.D."/>
            <person name="Bradley B."/>
            <person name="Brettin T.S."/>
            <person name="Brinkac L.M."/>
            <person name="Bruce D."/>
            <person name="Creasy T."/>
            <person name="Daugherty S.C."/>
            <person name="Davidsen T.M."/>
            <person name="DeBoy R.T."/>
            <person name="Detter J.C."/>
            <person name="Dodson R.J."/>
            <person name="Durkin A.S."/>
            <person name="Ganapathy A."/>
            <person name="Gwinn-Giglio M."/>
            <person name="Han C.S."/>
            <person name="Khouri H."/>
            <person name="Kiss H."/>
            <person name="Kothari S.P."/>
            <person name="Madupu R."/>
            <person name="Nelson K.E."/>
            <person name="Nelson W.C."/>
            <person name="Paulsen I."/>
            <person name="Penn K."/>
            <person name="Ren Q."/>
            <person name="Rosovitz M.J."/>
            <person name="Selengut J.D."/>
            <person name="Shrivastava S."/>
            <person name="Sullivan S.A."/>
            <person name="Tapia R."/>
            <person name="Thompson L.S."/>
            <person name="Watkins K.L."/>
            <person name="Yang Q."/>
            <person name="Yu C."/>
            <person name="Zafar N."/>
            <person name="Zhou L."/>
            <person name="Kuske C.R."/>
        </authorList>
    </citation>
    <scope>NUCLEOTIDE SEQUENCE [LARGE SCALE GENOMIC DNA]</scope>
    <source>
        <strain evidence="4">ATCC 51196 / DSM 11244 / BCRC 80197 / JCM 7670 / NBRC 15755 / NCIMB 13165 / 161</strain>
    </source>
</reference>
<dbReference type="PANTHER" id="PTHR34136:SF1">
    <property type="entry name" value="UDP-N-ACETYL-D-MANNOSAMINURONIC ACID TRANSFERASE"/>
    <property type="match status" value="1"/>
</dbReference>
<dbReference type="HOGENOM" id="CLU_063203_0_1_0"/>
<dbReference type="NCBIfam" id="TIGR00696">
    <property type="entry name" value="wecG_tagA_cpsF"/>
    <property type="match status" value="1"/>
</dbReference>
<dbReference type="PANTHER" id="PTHR34136">
    <property type="match status" value="1"/>
</dbReference>
<keyword evidence="1 3" id="KW-0328">Glycosyltransferase</keyword>
<dbReference type="GO" id="GO:0016758">
    <property type="term" value="F:hexosyltransferase activity"/>
    <property type="evidence" value="ECO:0007669"/>
    <property type="project" value="TreeGrafter"/>
</dbReference>
<sequence length="289" mass="31456">MPEANPRAASRPLPRPDPLLLAGVRIDRMPMSRTLDWIASALEFRRQHPGKTRPLQIMGPNAHIISAAQHEPALLDALAHADLCVPDGISVVLAGRALGCAIPERVTGGELMEQLCALAARLGYSVFFLGGLSGAATGAAQALTARYPGLRIAGTFCPAPGFEQDPVRAAQVIERVSAAAPDILCVALGVPKQEIWMHRNVPSLPIRLAISVGAALDTQAGLRRRAPAWTHRIGMEWAWRLTREPRRLGRRYLVGNTEFLLLATRAWCRQRFSTLPGAQSRTRWASLSR</sequence>
<dbReference type="EC" id="2.4.1.-" evidence="3"/>
<dbReference type="Proteomes" id="UP000002207">
    <property type="component" value="Chromosome"/>
</dbReference>
<evidence type="ECO:0000313" key="3">
    <source>
        <dbReference type="EMBL" id="ACO32995.1"/>
    </source>
</evidence>
<keyword evidence="4" id="KW-1185">Reference proteome</keyword>
<dbReference type="KEGG" id="aca:ACP_0831"/>
<evidence type="ECO:0000313" key="4">
    <source>
        <dbReference type="Proteomes" id="UP000002207"/>
    </source>
</evidence>
<evidence type="ECO:0000256" key="1">
    <source>
        <dbReference type="ARBA" id="ARBA00022676"/>
    </source>
</evidence>
<dbReference type="Pfam" id="PF03808">
    <property type="entry name" value="Glyco_tran_WecG"/>
    <property type="match status" value="1"/>
</dbReference>
<dbReference type="CAZy" id="GT26">
    <property type="family name" value="Glycosyltransferase Family 26"/>
</dbReference>
<dbReference type="FunCoup" id="C1F2T2">
    <property type="interactions" value="112"/>
</dbReference>